<evidence type="ECO:0000256" key="1">
    <source>
        <dbReference type="SAM" id="MobiDB-lite"/>
    </source>
</evidence>
<proteinExistence type="predicted"/>
<evidence type="ECO:0000313" key="2">
    <source>
        <dbReference type="EMBL" id="SVA97408.1"/>
    </source>
</evidence>
<name>A0A382A796_9ZZZZ</name>
<sequence>MGQDLSFRGRRRVAVIVAVGVAVAVPVAGQNPAAGSQASSSSTASRTVDGRPDLGGVWFFGTLTPLQRPDRLGDRTHLTDEEIAAIEDRAANRPQFFGLFAHTPRYAFDRRTSLIVDPANGKVPARTPAGEARQAERDAARRAATDPEDLPPYERCIQGFNAGPPIIPGGYNQHVQLFQTRDHFVIHTEMVHDSRIVPLDGRPHPPSDVRQWNGSSRARWEGETLVVTSTNFRSEGTGTLMLDGNRARTGVGWSPDENLTLVERFTLVDLDTLSYEWTITDPTVWTTPWTVSVPMTRTDLPLYEYACHEGNHDMANILTAERSLEAEAAASSTGGNPR</sequence>
<dbReference type="EMBL" id="UINC01024211">
    <property type="protein sequence ID" value="SVA97408.1"/>
    <property type="molecule type" value="Genomic_DNA"/>
</dbReference>
<reference evidence="2" key="1">
    <citation type="submission" date="2018-05" db="EMBL/GenBank/DDBJ databases">
        <authorList>
            <person name="Lanie J.A."/>
            <person name="Ng W.-L."/>
            <person name="Kazmierczak K.M."/>
            <person name="Andrzejewski T.M."/>
            <person name="Davidsen T.M."/>
            <person name="Wayne K.J."/>
            <person name="Tettelin H."/>
            <person name="Glass J.I."/>
            <person name="Rusch D."/>
            <person name="Podicherti R."/>
            <person name="Tsui H.-C.T."/>
            <person name="Winkler M.E."/>
        </authorList>
    </citation>
    <scope>NUCLEOTIDE SEQUENCE</scope>
</reference>
<feature type="compositionally biased region" description="Basic and acidic residues" evidence="1">
    <location>
        <begin position="133"/>
        <end position="145"/>
    </location>
</feature>
<organism evidence="2">
    <name type="scientific">marine metagenome</name>
    <dbReference type="NCBI Taxonomy" id="408172"/>
    <lineage>
        <taxon>unclassified sequences</taxon>
        <taxon>metagenomes</taxon>
        <taxon>ecological metagenomes</taxon>
    </lineage>
</organism>
<accession>A0A382A796</accession>
<protein>
    <submittedName>
        <fullName evidence="2">Uncharacterized protein</fullName>
    </submittedName>
</protein>
<gene>
    <name evidence="2" type="ORF">METZ01_LOCUS150262</name>
</gene>
<dbReference type="AlphaFoldDB" id="A0A382A796"/>
<feature type="region of interest" description="Disordered" evidence="1">
    <location>
        <begin position="119"/>
        <end position="152"/>
    </location>
</feature>